<keyword evidence="3" id="KW-1185">Reference proteome</keyword>
<reference evidence="2" key="1">
    <citation type="submission" date="2020-08" db="EMBL/GenBank/DDBJ databases">
        <title>Multicomponent nature underlies the extraordinary mechanical properties of spider dragline silk.</title>
        <authorList>
            <person name="Kono N."/>
            <person name="Nakamura H."/>
            <person name="Mori M."/>
            <person name="Yoshida Y."/>
            <person name="Ohtoshi R."/>
            <person name="Malay A.D."/>
            <person name="Moran D.A.P."/>
            <person name="Tomita M."/>
            <person name="Numata K."/>
            <person name="Arakawa K."/>
        </authorList>
    </citation>
    <scope>NUCLEOTIDE SEQUENCE</scope>
</reference>
<name>A0A8X6IJF2_NEPPI</name>
<organism evidence="2 3">
    <name type="scientific">Nephila pilipes</name>
    <name type="common">Giant wood spider</name>
    <name type="synonym">Nephila maculata</name>
    <dbReference type="NCBI Taxonomy" id="299642"/>
    <lineage>
        <taxon>Eukaryota</taxon>
        <taxon>Metazoa</taxon>
        <taxon>Ecdysozoa</taxon>
        <taxon>Arthropoda</taxon>
        <taxon>Chelicerata</taxon>
        <taxon>Arachnida</taxon>
        <taxon>Araneae</taxon>
        <taxon>Araneomorphae</taxon>
        <taxon>Entelegynae</taxon>
        <taxon>Araneoidea</taxon>
        <taxon>Nephilidae</taxon>
        <taxon>Nephila</taxon>
    </lineage>
</organism>
<proteinExistence type="predicted"/>
<dbReference type="EMBL" id="BMAW01045189">
    <property type="protein sequence ID" value="GFS48472.1"/>
    <property type="molecule type" value="Genomic_DNA"/>
</dbReference>
<evidence type="ECO:0000313" key="3">
    <source>
        <dbReference type="Proteomes" id="UP000887013"/>
    </source>
</evidence>
<feature type="region of interest" description="Disordered" evidence="1">
    <location>
        <begin position="1"/>
        <end position="31"/>
    </location>
</feature>
<evidence type="ECO:0000313" key="2">
    <source>
        <dbReference type="EMBL" id="GFS48472.1"/>
    </source>
</evidence>
<evidence type="ECO:0000256" key="1">
    <source>
        <dbReference type="SAM" id="MobiDB-lite"/>
    </source>
</evidence>
<gene>
    <name evidence="2" type="ORF">NPIL_114831</name>
</gene>
<comment type="caution">
    <text evidence="2">The sequence shown here is derived from an EMBL/GenBank/DDBJ whole genome shotgun (WGS) entry which is preliminary data.</text>
</comment>
<dbReference type="AlphaFoldDB" id="A0A8X6IJF2"/>
<protein>
    <submittedName>
        <fullName evidence="2">Uncharacterized protein</fullName>
    </submittedName>
</protein>
<feature type="compositionally biased region" description="Basic and acidic residues" evidence="1">
    <location>
        <begin position="19"/>
        <end position="31"/>
    </location>
</feature>
<accession>A0A8X6IJF2</accession>
<sequence length="75" mass="8185">MLSASAKVSGKEVTGAIRPDVDEGKDSGIGVEEKCDSESFKERSSTKLHWLLQPLVLNTRNIRIGNITDRQSGVE</sequence>
<dbReference type="Proteomes" id="UP000887013">
    <property type="component" value="Unassembled WGS sequence"/>
</dbReference>